<name>A0ABU0W7M4_9GAMM</name>
<evidence type="ECO:0000259" key="3">
    <source>
        <dbReference type="Pfam" id="PF00561"/>
    </source>
</evidence>
<keyword evidence="4" id="KW-0378">Hydrolase</keyword>
<dbReference type="SUPFAM" id="SSF53474">
    <property type="entry name" value="alpha/beta-Hydrolases"/>
    <property type="match status" value="1"/>
</dbReference>
<dbReference type="Gene3D" id="3.40.50.1820">
    <property type="entry name" value="alpha/beta hydrolase"/>
    <property type="match status" value="1"/>
</dbReference>
<organism evidence="4 5">
    <name type="scientific">Natronospira bacteriovora</name>
    <dbReference type="NCBI Taxonomy" id="3069753"/>
    <lineage>
        <taxon>Bacteria</taxon>
        <taxon>Pseudomonadati</taxon>
        <taxon>Pseudomonadota</taxon>
        <taxon>Gammaproteobacteria</taxon>
        <taxon>Natronospirales</taxon>
        <taxon>Natronospiraceae</taxon>
        <taxon>Natronospira</taxon>
    </lineage>
</organism>
<protein>
    <submittedName>
        <fullName evidence="4">Alpha/beta fold hydrolase</fullName>
    </submittedName>
</protein>
<evidence type="ECO:0000313" key="5">
    <source>
        <dbReference type="Proteomes" id="UP001239019"/>
    </source>
</evidence>
<evidence type="ECO:0000313" key="4">
    <source>
        <dbReference type="EMBL" id="MDQ2070027.1"/>
    </source>
</evidence>
<dbReference type="InterPro" id="IPR000073">
    <property type="entry name" value="AB_hydrolase_1"/>
</dbReference>
<keyword evidence="5" id="KW-1185">Reference proteome</keyword>
<reference evidence="4 5" key="1">
    <citation type="submission" date="2023-08" db="EMBL/GenBank/DDBJ databases">
        <title>Whole-genome sequencing of halo(alkali)philic microorganisms from hypersaline lakes.</title>
        <authorList>
            <person name="Sorokin D.Y."/>
            <person name="Abbas B."/>
            <person name="Merkel A.Y."/>
        </authorList>
    </citation>
    <scope>NUCLEOTIDE SEQUENCE [LARGE SCALE GENOMIC DNA]</scope>
    <source>
        <strain evidence="4 5">AB-CW4</strain>
    </source>
</reference>
<evidence type="ECO:0000256" key="1">
    <source>
        <dbReference type="ARBA" id="ARBA00022963"/>
    </source>
</evidence>
<keyword evidence="2" id="KW-0443">Lipid metabolism</keyword>
<sequence>MIDSISESHFVTLPDGDSQIHLRRLPNEGTVVLMLHGAIENGRIFYSQSARGLAPWLAQQGYDVWVMDLGGRGESLPAIADHPRRRQAYSQTASIVEEIPAVLDYLQQQRPGARQHWVAHSWGGVMLNAVLARFPDYARRLTALCYFGSKRRVRVWNWQRLLYVDLIWCWLCPLISRIHGYLPARRLRFGSDDESLLSHRQSSRWVRRRRWIDEEDGFDYGQALSQLSLPPTLYLAGAGDRALGHPDDVQRLMEESGQGEKTLHLLSKANGHARDYGHIDMLTARDAAEDHFPLVLDWFARHESPE</sequence>
<dbReference type="PANTHER" id="PTHR11005">
    <property type="entry name" value="LYSOSOMAL ACID LIPASE-RELATED"/>
    <property type="match status" value="1"/>
</dbReference>
<keyword evidence="1" id="KW-0442">Lipid degradation</keyword>
<dbReference type="Pfam" id="PF00561">
    <property type="entry name" value="Abhydrolase_1"/>
    <property type="match status" value="1"/>
</dbReference>
<proteinExistence type="predicted"/>
<dbReference type="RefSeq" id="WP_306728525.1">
    <property type="nucleotide sequence ID" value="NZ_JAVDDT010000005.1"/>
</dbReference>
<dbReference type="EMBL" id="JAVDDT010000005">
    <property type="protein sequence ID" value="MDQ2070027.1"/>
    <property type="molecule type" value="Genomic_DNA"/>
</dbReference>
<comment type="caution">
    <text evidence="4">The sequence shown here is derived from an EMBL/GenBank/DDBJ whole genome shotgun (WGS) entry which is preliminary data.</text>
</comment>
<dbReference type="Proteomes" id="UP001239019">
    <property type="component" value="Unassembled WGS sequence"/>
</dbReference>
<dbReference type="GO" id="GO:0016787">
    <property type="term" value="F:hydrolase activity"/>
    <property type="evidence" value="ECO:0007669"/>
    <property type="project" value="UniProtKB-KW"/>
</dbReference>
<feature type="domain" description="AB hydrolase-1" evidence="3">
    <location>
        <begin position="31"/>
        <end position="247"/>
    </location>
</feature>
<accession>A0ABU0W7M4</accession>
<evidence type="ECO:0000256" key="2">
    <source>
        <dbReference type="ARBA" id="ARBA00023098"/>
    </source>
</evidence>
<gene>
    <name evidence="4" type="ORF">RBH19_09080</name>
</gene>
<dbReference type="InterPro" id="IPR029058">
    <property type="entry name" value="AB_hydrolase_fold"/>
</dbReference>